<comment type="caution">
    <text evidence="1">The sequence shown here is derived from an EMBL/GenBank/DDBJ whole genome shotgun (WGS) entry which is preliminary data.</text>
</comment>
<dbReference type="Proteomes" id="UP001634007">
    <property type="component" value="Unassembled WGS sequence"/>
</dbReference>
<name>A0ABD3KXP0_EUCGL</name>
<gene>
    <name evidence="1" type="ORF">ACJRO7_013367</name>
</gene>
<organism evidence="1 2">
    <name type="scientific">Eucalyptus globulus</name>
    <name type="common">Tasmanian blue gum</name>
    <dbReference type="NCBI Taxonomy" id="34317"/>
    <lineage>
        <taxon>Eukaryota</taxon>
        <taxon>Viridiplantae</taxon>
        <taxon>Streptophyta</taxon>
        <taxon>Embryophyta</taxon>
        <taxon>Tracheophyta</taxon>
        <taxon>Spermatophyta</taxon>
        <taxon>Magnoliopsida</taxon>
        <taxon>eudicotyledons</taxon>
        <taxon>Gunneridae</taxon>
        <taxon>Pentapetalae</taxon>
        <taxon>rosids</taxon>
        <taxon>malvids</taxon>
        <taxon>Myrtales</taxon>
        <taxon>Myrtaceae</taxon>
        <taxon>Myrtoideae</taxon>
        <taxon>Eucalypteae</taxon>
        <taxon>Eucalyptus</taxon>
    </lineage>
</organism>
<evidence type="ECO:0000313" key="2">
    <source>
        <dbReference type="Proteomes" id="UP001634007"/>
    </source>
</evidence>
<dbReference type="EMBL" id="JBJKBG010000003">
    <property type="protein sequence ID" value="KAL3744099.1"/>
    <property type="molecule type" value="Genomic_DNA"/>
</dbReference>
<protein>
    <submittedName>
        <fullName evidence="1">Uncharacterized protein</fullName>
    </submittedName>
</protein>
<dbReference type="AlphaFoldDB" id="A0ABD3KXP0"/>
<accession>A0ABD3KXP0</accession>
<sequence length="140" mass="15755">MKAGSSHCALAIALQWKDLEVNRSAVFWTKIKVASHCSNLEINFSSVPSSSRLDSFFGVVLSYPTGHDDERPRPSDQVRRNVGGRMVSTGELDRMNTTLRIGIVYSQDVKRGNFLSFVGVEERSHQFRSVKRAVLSLFFM</sequence>
<proteinExistence type="predicted"/>
<evidence type="ECO:0000313" key="1">
    <source>
        <dbReference type="EMBL" id="KAL3744099.1"/>
    </source>
</evidence>
<reference evidence="1 2" key="1">
    <citation type="submission" date="2024-11" db="EMBL/GenBank/DDBJ databases">
        <title>Chromosome-level genome assembly of Eucalyptus globulus Labill. provides insights into its genome evolution.</title>
        <authorList>
            <person name="Li X."/>
        </authorList>
    </citation>
    <scope>NUCLEOTIDE SEQUENCE [LARGE SCALE GENOMIC DNA]</scope>
    <source>
        <strain evidence="1">CL2024</strain>
        <tissue evidence="1">Fresh tender leaves</tissue>
    </source>
</reference>
<keyword evidence="2" id="KW-1185">Reference proteome</keyword>